<dbReference type="GO" id="GO:0036297">
    <property type="term" value="P:interstrand cross-link repair"/>
    <property type="evidence" value="ECO:0007669"/>
    <property type="project" value="TreeGrafter"/>
</dbReference>
<keyword evidence="8" id="KW-1185">Reference proteome</keyword>
<evidence type="ECO:0000256" key="4">
    <source>
        <dbReference type="ARBA" id="ARBA00023242"/>
    </source>
</evidence>
<keyword evidence="4" id="KW-0539">Nucleus</keyword>
<dbReference type="GO" id="GO:0005634">
    <property type="term" value="C:nucleus"/>
    <property type="evidence" value="ECO:0007669"/>
    <property type="project" value="UniProtKB-SubCell"/>
</dbReference>
<evidence type="ECO:0000256" key="2">
    <source>
        <dbReference type="ARBA" id="ARBA00022499"/>
    </source>
</evidence>
<feature type="compositionally biased region" description="Low complexity" evidence="6">
    <location>
        <begin position="1"/>
        <end position="19"/>
    </location>
</feature>
<organism evidence="7 8">
    <name type="scientific">Gossypium tomentosum</name>
    <name type="common">Hawaiian cotton</name>
    <name type="synonym">Gossypium sandvicense</name>
    <dbReference type="NCBI Taxonomy" id="34277"/>
    <lineage>
        <taxon>Eukaryota</taxon>
        <taxon>Viridiplantae</taxon>
        <taxon>Streptophyta</taxon>
        <taxon>Embryophyta</taxon>
        <taxon>Tracheophyta</taxon>
        <taxon>Spermatophyta</taxon>
        <taxon>Magnoliopsida</taxon>
        <taxon>eudicotyledons</taxon>
        <taxon>Gunneridae</taxon>
        <taxon>Pentapetalae</taxon>
        <taxon>rosids</taxon>
        <taxon>malvids</taxon>
        <taxon>Malvales</taxon>
        <taxon>Malvaceae</taxon>
        <taxon>Malvoideae</taxon>
        <taxon>Gossypium</taxon>
    </lineage>
</organism>
<dbReference type="PANTHER" id="PTHR32086">
    <property type="entry name" value="FANCONI ANEMIA GROUP D2 PROTEIN"/>
    <property type="match status" value="1"/>
</dbReference>
<dbReference type="EMBL" id="CM017629">
    <property type="protein sequence ID" value="TYH63855.1"/>
    <property type="molecule type" value="Genomic_DNA"/>
</dbReference>
<evidence type="ECO:0000256" key="5">
    <source>
        <dbReference type="ARBA" id="ARBA00093456"/>
    </source>
</evidence>
<keyword evidence="2" id="KW-1017">Isopeptide bond</keyword>
<feature type="region of interest" description="Disordered" evidence="6">
    <location>
        <begin position="1"/>
        <end position="33"/>
    </location>
</feature>
<dbReference type="GO" id="GO:0000793">
    <property type="term" value="C:condensed chromosome"/>
    <property type="evidence" value="ECO:0007669"/>
    <property type="project" value="TreeGrafter"/>
</dbReference>
<comment type="subcellular location">
    <subcellularLocation>
        <location evidence="1">Nucleus</location>
    </subcellularLocation>
</comment>
<reference evidence="7 8" key="1">
    <citation type="submission" date="2019-07" db="EMBL/GenBank/DDBJ databases">
        <title>WGS assembly of Gossypium tomentosum.</title>
        <authorList>
            <person name="Chen Z.J."/>
            <person name="Sreedasyam A."/>
            <person name="Ando A."/>
            <person name="Song Q."/>
            <person name="De L."/>
            <person name="Hulse-Kemp A."/>
            <person name="Ding M."/>
            <person name="Ye W."/>
            <person name="Kirkbride R."/>
            <person name="Jenkins J."/>
            <person name="Plott C."/>
            <person name="Lovell J."/>
            <person name="Lin Y.-M."/>
            <person name="Vaughn R."/>
            <person name="Liu B."/>
            <person name="Li W."/>
            <person name="Simpson S."/>
            <person name="Scheffler B."/>
            <person name="Saski C."/>
            <person name="Grover C."/>
            <person name="Hu G."/>
            <person name="Conover J."/>
            <person name="Carlson J."/>
            <person name="Shu S."/>
            <person name="Boston L."/>
            <person name="Williams M."/>
            <person name="Peterson D."/>
            <person name="Mcgee K."/>
            <person name="Jones D."/>
            <person name="Wendel J."/>
            <person name="Stelly D."/>
            <person name="Grimwood J."/>
            <person name="Schmutz J."/>
        </authorList>
    </citation>
    <scope>NUCLEOTIDE SEQUENCE [LARGE SCALE GENOMIC DNA]</scope>
    <source>
        <strain evidence="7">7179.01</strain>
    </source>
</reference>
<keyword evidence="3" id="KW-0832">Ubl conjugation</keyword>
<accession>A0A5D2KBA8</accession>
<feature type="compositionally biased region" description="Acidic residues" evidence="6">
    <location>
        <begin position="1453"/>
        <end position="1464"/>
    </location>
</feature>
<name>A0A5D2KBA8_GOSTO</name>
<evidence type="ECO:0000256" key="3">
    <source>
        <dbReference type="ARBA" id="ARBA00022843"/>
    </source>
</evidence>
<dbReference type="GO" id="GO:0007129">
    <property type="term" value="P:homologous chromosome pairing at meiosis"/>
    <property type="evidence" value="ECO:0007669"/>
    <property type="project" value="TreeGrafter"/>
</dbReference>
<dbReference type="InterPro" id="IPR029448">
    <property type="entry name" value="FANCD2"/>
</dbReference>
<dbReference type="GO" id="GO:1990918">
    <property type="term" value="P:double-strand break repair involved in meiotic recombination"/>
    <property type="evidence" value="ECO:0007669"/>
    <property type="project" value="TreeGrafter"/>
</dbReference>
<dbReference type="GO" id="GO:0070182">
    <property type="term" value="F:DNA polymerase binding"/>
    <property type="evidence" value="ECO:0007669"/>
    <property type="project" value="TreeGrafter"/>
</dbReference>
<dbReference type="PANTHER" id="PTHR32086:SF0">
    <property type="entry name" value="FANCONI ANEMIA GROUP D2 PROTEIN"/>
    <property type="match status" value="1"/>
</dbReference>
<dbReference type="GO" id="GO:0031573">
    <property type="term" value="P:mitotic intra-S DNA damage checkpoint signaling"/>
    <property type="evidence" value="ECO:0007669"/>
    <property type="project" value="TreeGrafter"/>
</dbReference>
<feature type="compositionally biased region" description="Polar residues" evidence="6">
    <location>
        <begin position="1471"/>
        <end position="1482"/>
    </location>
</feature>
<dbReference type="Pfam" id="PF14631">
    <property type="entry name" value="FancD2"/>
    <property type="match status" value="2"/>
</dbReference>
<evidence type="ECO:0000313" key="7">
    <source>
        <dbReference type="EMBL" id="TYH63855.1"/>
    </source>
</evidence>
<comment type="similarity">
    <text evidence="5">Belongs to the Fanconi anemia protein FANCD2 family.</text>
</comment>
<evidence type="ECO:0000256" key="1">
    <source>
        <dbReference type="ARBA" id="ARBA00004123"/>
    </source>
</evidence>
<feature type="compositionally biased region" description="Basic and acidic residues" evidence="6">
    <location>
        <begin position="837"/>
        <end position="847"/>
    </location>
</feature>
<gene>
    <name evidence="7" type="ORF">ES332_D07G224400v1</name>
</gene>
<protein>
    <recommendedName>
        <fullName evidence="9">Fanconi anemia group D2 protein homolog</fullName>
    </recommendedName>
</protein>
<sequence length="1482" mass="166096">MVLLRQQQQSRKRSSSSFVPPFPPPKIPKPQNDIGTAVDAVEKMVSILAEGGCTLVNPLGPPSLPSDPYKLRRHLSRLFSSTDDRSVFLSGFSSYIQSSSNLRRVLMSSNGSNFGPARSESLVRHLLLVAPIQLDLQIMLLEKLPEYFDVVPGDSQTSLSLEDDVSRLIINQFRWLDFVVDPSSFIDKLLQVLSICPLHLKKEIIGSLPEIIGDQNNKTVIDSLEQMLHEDPSVIVPVLDSFSNLNLDDQLQEQVITIALSCIRTIDAEHMPCLLRFLLLSATQLNVRRIISQIREHLKFVRTPHNRTIQKNKLKGKLVVDNTEASILDALRSSLQFKSLLCQEILKELNGLEKPRDHKVIDMWLLILLYTNGESMRKSVEKVFKKKIVEGCIQEVMLDQCICGNKELAQEYFLSFLSLSEYILACKEQKARDFGIYMYTLLFEEFADTYSRQEVLGALVTHVGSAVSFEVTSALQIMASLASKHARELIPLSYHINGILDYLEGLTIENLYKVYEVFSHMALLARSGADCLGSSIANELFIIVRKQVGHPDLKYKKMGLIGILKIVSCLGVESNVTSSSPFQKSNAEEAVELLETGLESCKQSCLSLIFFYDELTAILESTTLHPIIMDWIGKHLGEFESIFLSDLDGGQLPSRIPYCGLEGELWMNLDGEMSPICLNILPLASSSQNASLQFLPANFHLLSTVERLTNQGSLGGIDALLGCPMLLPSSKYFLEAEWQSLTGKQKQIICLSLYYAMNWIRELLNAFCTQVDGRFESISQTSKDDIMQKLLKRMRNLVFLESLLSHSIRMCPVTLPQLHLRVEHCGSAFINQPNHVGNKEKKNEPKMTPESASPYKRKHKKISKTSATGADGNLHQQTLFDLLRKAGAVTSQEVPDKVSSKDMATSASVDHNSHFFNESVLIEVSPVSQALESQKFRFRPLLLECFSILTFSKDHDTCCSDPVAELPLYLYLIHDFQHKLDYFAAPSKQCSSRNIISAAVTRMTLDEFLSKIRPLFQSLKRNLDSSFCILKEGEGNETCQEHWKLQSTAAGNPDLTNVVPSNSSISTMVFKEILNCFSKMLNLSEVQRYRSVLSDLLEAFQPDKALDTGSLDVHPCPSPGTIEYLYLGACSFVECILDAACSFSFIVASEALFTLESAVTSFLKVMDKLDGDDKSVQSAFHQILPLLRGRLSSSAKKLLKHKWDNKNLENGWKNKGEMVQKILRTYLEYDESISDLLDELACTILPQVSLTTIAEDEDYGFPTLCSATFLSWYRVLFEVNLTVLGKLVKEVVRLEKVRPGFQPVNVHTLLIRLQKNVNVVVALVSMCRTHDKVTLHAMAVKYGGKFVDSFLKAFDFLQVHFQMHNEAILLLVKELQKATRTIQTLCSEAKGLKQTAITSKIPATKRSLERFLFRVKALLHSTSNGCTFWMGNLKHKDLRGQVVSSQAYVDDGIDSIDEDPEGAVDVDPQGSVPSASENSENE</sequence>
<feature type="region of interest" description="Disordered" evidence="6">
    <location>
        <begin position="1453"/>
        <end position="1482"/>
    </location>
</feature>
<evidence type="ECO:0000313" key="8">
    <source>
        <dbReference type="Proteomes" id="UP000322667"/>
    </source>
</evidence>
<evidence type="ECO:0000256" key="6">
    <source>
        <dbReference type="SAM" id="MobiDB-lite"/>
    </source>
</evidence>
<dbReference type="Proteomes" id="UP000322667">
    <property type="component" value="Chromosome D07"/>
</dbReference>
<proteinExistence type="inferred from homology"/>
<evidence type="ECO:0008006" key="9">
    <source>
        <dbReference type="Google" id="ProtNLM"/>
    </source>
</evidence>
<feature type="region of interest" description="Disordered" evidence="6">
    <location>
        <begin position="833"/>
        <end position="871"/>
    </location>
</feature>